<dbReference type="InterPro" id="IPR027417">
    <property type="entry name" value="P-loop_NTPase"/>
</dbReference>
<dbReference type="EMBL" id="DSDS01000067">
    <property type="protein sequence ID" value="HET97662.1"/>
    <property type="molecule type" value="Genomic_DNA"/>
</dbReference>
<dbReference type="GO" id="GO:0016887">
    <property type="term" value="F:ATP hydrolysis activity"/>
    <property type="evidence" value="ECO:0007669"/>
    <property type="project" value="InterPro"/>
</dbReference>
<dbReference type="Pfam" id="PF00005">
    <property type="entry name" value="ABC_tran"/>
    <property type="match status" value="1"/>
</dbReference>
<dbReference type="PANTHER" id="PTHR43119:SF1">
    <property type="entry name" value="ABC TRANSPORTER DOMAIN-CONTAINING PROTEIN"/>
    <property type="match status" value="1"/>
</dbReference>
<sequence length="196" mass="21440">MLIMEGLRVREVTLDLVIEKGEIVCLSGPSGSGKSLLLRAIADLIPHEGRVIFNGEECAGMPAHLWRRRVGLLPAESQWWADRVGEHFSQSMTAELAALGFGPEVLAWQIARCSTGERQRLAIVRLLAQAPAALLLDEPTASLDQAGIGRVEELIRRYSQRRQAPVLWVSHDSGQVARVADRHLRIAGAGVEVVSL</sequence>
<dbReference type="InterPro" id="IPR003593">
    <property type="entry name" value="AAA+_ATPase"/>
</dbReference>
<organism evidence="4">
    <name type="scientific">Desulfurivibrio alkaliphilus</name>
    <dbReference type="NCBI Taxonomy" id="427923"/>
    <lineage>
        <taxon>Bacteria</taxon>
        <taxon>Pseudomonadati</taxon>
        <taxon>Thermodesulfobacteriota</taxon>
        <taxon>Desulfobulbia</taxon>
        <taxon>Desulfobulbales</taxon>
        <taxon>Desulfobulbaceae</taxon>
        <taxon>Desulfurivibrio</taxon>
    </lineage>
</organism>
<dbReference type="Proteomes" id="UP000885986">
    <property type="component" value="Unassembled WGS sequence"/>
</dbReference>
<dbReference type="AlphaFoldDB" id="A0A7C2TLG2"/>
<dbReference type="PANTHER" id="PTHR43119">
    <property type="entry name" value="ABC TRANSPORT PROTEIN ATP-BINDING COMPONENT-RELATED"/>
    <property type="match status" value="1"/>
</dbReference>
<evidence type="ECO:0000259" key="3">
    <source>
        <dbReference type="PROSITE" id="PS50893"/>
    </source>
</evidence>
<feature type="domain" description="ABC transporter" evidence="3">
    <location>
        <begin position="7"/>
        <end position="196"/>
    </location>
</feature>
<protein>
    <submittedName>
        <fullName evidence="4">ATP-binding cassette domain-containing protein</fullName>
    </submittedName>
</protein>
<dbReference type="PROSITE" id="PS50893">
    <property type="entry name" value="ABC_TRANSPORTER_2"/>
    <property type="match status" value="1"/>
</dbReference>
<proteinExistence type="predicted"/>
<comment type="caution">
    <text evidence="4">The sequence shown here is derived from an EMBL/GenBank/DDBJ whole genome shotgun (WGS) entry which is preliminary data.</text>
</comment>
<evidence type="ECO:0000256" key="1">
    <source>
        <dbReference type="ARBA" id="ARBA00022741"/>
    </source>
</evidence>
<gene>
    <name evidence="4" type="ORF">ENN98_03005</name>
</gene>
<name>A0A7C2TLG2_9BACT</name>
<reference evidence="4" key="1">
    <citation type="journal article" date="2020" name="mSystems">
        <title>Genome- and Community-Level Interaction Insights into Carbon Utilization and Element Cycling Functions of Hydrothermarchaeota in Hydrothermal Sediment.</title>
        <authorList>
            <person name="Zhou Z."/>
            <person name="Liu Y."/>
            <person name="Xu W."/>
            <person name="Pan J."/>
            <person name="Luo Z.H."/>
            <person name="Li M."/>
        </authorList>
    </citation>
    <scope>NUCLEOTIDE SEQUENCE [LARGE SCALE GENOMIC DNA]</scope>
    <source>
        <strain evidence="4">SpSt-1224</strain>
    </source>
</reference>
<dbReference type="SMART" id="SM00382">
    <property type="entry name" value="AAA"/>
    <property type="match status" value="1"/>
</dbReference>
<dbReference type="GO" id="GO:0005524">
    <property type="term" value="F:ATP binding"/>
    <property type="evidence" value="ECO:0007669"/>
    <property type="project" value="UniProtKB-KW"/>
</dbReference>
<dbReference type="InterPro" id="IPR003439">
    <property type="entry name" value="ABC_transporter-like_ATP-bd"/>
</dbReference>
<keyword evidence="2 4" id="KW-0067">ATP-binding</keyword>
<accession>A0A7C2TLG2</accession>
<dbReference type="Gene3D" id="3.40.50.300">
    <property type="entry name" value="P-loop containing nucleotide triphosphate hydrolases"/>
    <property type="match status" value="1"/>
</dbReference>
<keyword evidence="1" id="KW-0547">Nucleotide-binding</keyword>
<dbReference type="SUPFAM" id="SSF52540">
    <property type="entry name" value="P-loop containing nucleoside triphosphate hydrolases"/>
    <property type="match status" value="1"/>
</dbReference>
<evidence type="ECO:0000256" key="2">
    <source>
        <dbReference type="ARBA" id="ARBA00022840"/>
    </source>
</evidence>
<evidence type="ECO:0000313" key="4">
    <source>
        <dbReference type="EMBL" id="HET97662.1"/>
    </source>
</evidence>